<dbReference type="PROSITE" id="PS01214">
    <property type="entry name" value="UPF0016"/>
    <property type="match status" value="1"/>
</dbReference>
<reference evidence="8 9" key="1">
    <citation type="submission" date="2024-11" db="EMBL/GenBank/DDBJ databases">
        <title>A near-complete genome assembly of Cinchona calisaya.</title>
        <authorList>
            <person name="Lian D.C."/>
            <person name="Zhao X.W."/>
            <person name="Wei L."/>
        </authorList>
    </citation>
    <scope>NUCLEOTIDE SEQUENCE [LARGE SCALE GENOMIC DNA]</scope>
    <source>
        <tissue evidence="8">Nenye</tissue>
    </source>
</reference>
<dbReference type="Proteomes" id="UP001630127">
    <property type="component" value="Unassembled WGS sequence"/>
</dbReference>
<comment type="subcellular location">
    <subcellularLocation>
        <location evidence="1 6">Membrane</location>
        <topology evidence="1 6">Multi-pass membrane protein</topology>
    </subcellularLocation>
</comment>
<evidence type="ECO:0000256" key="6">
    <source>
        <dbReference type="RuleBase" id="RU365102"/>
    </source>
</evidence>
<evidence type="ECO:0000256" key="3">
    <source>
        <dbReference type="ARBA" id="ARBA00022692"/>
    </source>
</evidence>
<gene>
    <name evidence="8" type="ORF">ACH5RR_031688</name>
</gene>
<evidence type="ECO:0000313" key="9">
    <source>
        <dbReference type="Proteomes" id="UP001630127"/>
    </source>
</evidence>
<keyword evidence="4 6" id="KW-1133">Transmembrane helix</keyword>
<evidence type="ECO:0000256" key="7">
    <source>
        <dbReference type="SAM" id="MobiDB-lite"/>
    </source>
</evidence>
<comment type="similarity">
    <text evidence="2 6">Belongs to the GDT1 family.</text>
</comment>
<dbReference type="EMBL" id="JBJUIK010000013">
    <property type="protein sequence ID" value="KAL3506306.1"/>
    <property type="molecule type" value="Genomic_DNA"/>
</dbReference>
<accession>A0ABD2YHW6</accession>
<feature type="transmembrane region" description="Helical" evidence="6">
    <location>
        <begin position="317"/>
        <end position="342"/>
    </location>
</feature>
<evidence type="ECO:0000256" key="5">
    <source>
        <dbReference type="ARBA" id="ARBA00023136"/>
    </source>
</evidence>
<feature type="transmembrane region" description="Helical" evidence="6">
    <location>
        <begin position="120"/>
        <end position="141"/>
    </location>
</feature>
<evidence type="ECO:0000256" key="2">
    <source>
        <dbReference type="ARBA" id="ARBA00009190"/>
    </source>
</evidence>
<feature type="transmembrane region" description="Helical" evidence="6">
    <location>
        <begin position="147"/>
        <end position="166"/>
    </location>
</feature>
<dbReference type="InterPro" id="IPR001727">
    <property type="entry name" value="GDT1-like"/>
</dbReference>
<dbReference type="InterPro" id="IPR049555">
    <property type="entry name" value="GDT1-like_CS"/>
</dbReference>
<name>A0ABD2YHW6_9GENT</name>
<feature type="transmembrane region" description="Helical" evidence="6">
    <location>
        <begin position="187"/>
        <end position="211"/>
    </location>
</feature>
<evidence type="ECO:0000256" key="1">
    <source>
        <dbReference type="ARBA" id="ARBA00004141"/>
    </source>
</evidence>
<evidence type="ECO:0000313" key="8">
    <source>
        <dbReference type="EMBL" id="KAL3506306.1"/>
    </source>
</evidence>
<sequence length="370" mass="39471">MQGTAVQIPQVIAASNKGIFKKNKKLPFSPLSGQFPCFPRGLISPDLPSSESASLPSLTQCRWISRSLIRRKPITTHASSVGVGSGSFEGSQENGQNVYSSGHPSDNSSKIDKPPNRIPYPLSIALVLCGCALVFSLIVFMKGSPSALLGALAKSGFTAAFSLIFVSEIGDKTFFIAALLAMQYEKLLVLLGSMGALSLMTILSVIIGRIFNSVPARFQTTVPVGEYAAVTLLMFFGLKSIKDAWDIPSDTAKTGEKKSNELDEFVEAEELVKEKVSKRLTNPLEILWKSFSLVFFAEWGDRSMLATIALGAAQSPWGVASGAIIGHLVATTIAILGGALLANYISEKLVGYLGGALFIVFAVATFFGVF</sequence>
<organism evidence="8 9">
    <name type="scientific">Cinchona calisaya</name>
    <dbReference type="NCBI Taxonomy" id="153742"/>
    <lineage>
        <taxon>Eukaryota</taxon>
        <taxon>Viridiplantae</taxon>
        <taxon>Streptophyta</taxon>
        <taxon>Embryophyta</taxon>
        <taxon>Tracheophyta</taxon>
        <taxon>Spermatophyta</taxon>
        <taxon>Magnoliopsida</taxon>
        <taxon>eudicotyledons</taxon>
        <taxon>Gunneridae</taxon>
        <taxon>Pentapetalae</taxon>
        <taxon>asterids</taxon>
        <taxon>lamiids</taxon>
        <taxon>Gentianales</taxon>
        <taxon>Rubiaceae</taxon>
        <taxon>Cinchonoideae</taxon>
        <taxon>Cinchoneae</taxon>
        <taxon>Cinchona</taxon>
    </lineage>
</organism>
<feature type="compositionally biased region" description="Low complexity" evidence="7">
    <location>
        <begin position="79"/>
        <end position="91"/>
    </location>
</feature>
<dbReference type="PANTHER" id="PTHR12608">
    <property type="entry name" value="TRANSMEMBRANE PROTEIN HTP-1 RELATED"/>
    <property type="match status" value="1"/>
</dbReference>
<feature type="compositionally biased region" description="Polar residues" evidence="7">
    <location>
        <begin position="92"/>
        <end position="108"/>
    </location>
</feature>
<dbReference type="AlphaFoldDB" id="A0ABD2YHW6"/>
<proteinExistence type="inferred from homology"/>
<keyword evidence="3 6" id="KW-0812">Transmembrane</keyword>
<comment type="caution">
    <text evidence="8">The sequence shown here is derived from an EMBL/GenBank/DDBJ whole genome shotgun (WGS) entry which is preliminary data.</text>
</comment>
<dbReference type="GO" id="GO:0006816">
    <property type="term" value="P:calcium ion transport"/>
    <property type="evidence" value="ECO:0007669"/>
    <property type="project" value="UniProtKB-ARBA"/>
</dbReference>
<dbReference type="Pfam" id="PF01169">
    <property type="entry name" value="GDT1"/>
    <property type="match status" value="2"/>
</dbReference>
<keyword evidence="9" id="KW-1185">Reference proteome</keyword>
<feature type="transmembrane region" description="Helical" evidence="6">
    <location>
        <begin position="349"/>
        <end position="369"/>
    </location>
</feature>
<keyword evidence="5 6" id="KW-0472">Membrane</keyword>
<feature type="region of interest" description="Disordered" evidence="7">
    <location>
        <begin position="78"/>
        <end position="113"/>
    </location>
</feature>
<evidence type="ECO:0000256" key="4">
    <source>
        <dbReference type="ARBA" id="ARBA00022989"/>
    </source>
</evidence>
<dbReference type="PANTHER" id="PTHR12608:SF7">
    <property type="entry name" value="PROTEIN PAM71-HOMOLOG, CHLOROPLASTIC"/>
    <property type="match status" value="1"/>
</dbReference>
<protein>
    <recommendedName>
        <fullName evidence="6">GDT1 family protein</fullName>
    </recommendedName>
</protein>
<dbReference type="GO" id="GO:0016020">
    <property type="term" value="C:membrane"/>
    <property type="evidence" value="ECO:0007669"/>
    <property type="project" value="UniProtKB-SubCell"/>
</dbReference>